<name>A0A6G6Y474_9SPHN</name>
<dbReference type="EMBL" id="CP049109">
    <property type="protein sequence ID" value="QIG79732.1"/>
    <property type="molecule type" value="Genomic_DNA"/>
</dbReference>
<protein>
    <recommendedName>
        <fullName evidence="3">Response regulatory domain-containing protein</fullName>
    </recommendedName>
</protein>
<proteinExistence type="predicted"/>
<gene>
    <name evidence="1" type="ORF">G5C33_07935</name>
</gene>
<accession>A0A6G6Y474</accession>
<reference evidence="1 2" key="1">
    <citation type="submission" date="2020-02" db="EMBL/GenBank/DDBJ databases">
        <authorList>
            <person name="Zheng R.K."/>
            <person name="Sun C.M."/>
        </authorList>
    </citation>
    <scope>NUCLEOTIDE SEQUENCE [LARGE SCALE GENOMIC DNA]</scope>
    <source>
        <strain evidence="2">zrk23</strain>
    </source>
</reference>
<evidence type="ECO:0000313" key="2">
    <source>
        <dbReference type="Proteomes" id="UP000501568"/>
    </source>
</evidence>
<organism evidence="1 2">
    <name type="scientific">Stakelama tenebrarum</name>
    <dbReference type="NCBI Taxonomy" id="2711215"/>
    <lineage>
        <taxon>Bacteria</taxon>
        <taxon>Pseudomonadati</taxon>
        <taxon>Pseudomonadota</taxon>
        <taxon>Alphaproteobacteria</taxon>
        <taxon>Sphingomonadales</taxon>
        <taxon>Sphingomonadaceae</taxon>
        <taxon>Stakelama</taxon>
    </lineage>
</organism>
<evidence type="ECO:0000313" key="1">
    <source>
        <dbReference type="EMBL" id="QIG79732.1"/>
    </source>
</evidence>
<dbReference type="KEGG" id="spzr:G5C33_07935"/>
<dbReference type="Proteomes" id="UP000501568">
    <property type="component" value="Chromosome"/>
</dbReference>
<keyword evidence="2" id="KW-1185">Reference proteome</keyword>
<dbReference type="AlphaFoldDB" id="A0A6G6Y474"/>
<sequence length="118" mass="13017">MAKGGLFVLNIGEAGLRSILAARLSLIGRDVISVFDLADAALSRLMRDHPILLLDDATLERLPERALDRFVADERWLHVVVVSRRLPDDAEDCGRPCFLPRGEAPARLIALAEAWFTG</sequence>
<evidence type="ECO:0008006" key="3">
    <source>
        <dbReference type="Google" id="ProtNLM"/>
    </source>
</evidence>
<dbReference type="RefSeq" id="WP_165326732.1">
    <property type="nucleotide sequence ID" value="NZ_CP049109.1"/>
</dbReference>